<dbReference type="AlphaFoldDB" id="A0A6B0U9U9"/>
<proteinExistence type="predicted"/>
<accession>A0A6B0U9U9</accession>
<reference evidence="2" key="1">
    <citation type="submission" date="2019-12" db="EMBL/GenBank/DDBJ databases">
        <title>An insight into the sialome of adult female Ixodes ricinus ticks feeding for 6 days.</title>
        <authorList>
            <person name="Perner J."/>
            <person name="Ribeiro J.M.C."/>
        </authorList>
    </citation>
    <scope>NUCLEOTIDE SEQUENCE</scope>
    <source>
        <strain evidence="2">Semi-engorged</strain>
        <tissue evidence="2">Salivary glands</tissue>
    </source>
</reference>
<evidence type="ECO:0000313" key="2">
    <source>
        <dbReference type="EMBL" id="MXU85674.1"/>
    </source>
</evidence>
<evidence type="ECO:0000256" key="1">
    <source>
        <dbReference type="SAM" id="SignalP"/>
    </source>
</evidence>
<feature type="chain" id="PRO_5025664309" evidence="1">
    <location>
        <begin position="18"/>
        <end position="87"/>
    </location>
</feature>
<name>A0A6B0U9U9_IXORI</name>
<organism evidence="2">
    <name type="scientific">Ixodes ricinus</name>
    <name type="common">Common tick</name>
    <name type="synonym">Acarus ricinus</name>
    <dbReference type="NCBI Taxonomy" id="34613"/>
    <lineage>
        <taxon>Eukaryota</taxon>
        <taxon>Metazoa</taxon>
        <taxon>Ecdysozoa</taxon>
        <taxon>Arthropoda</taxon>
        <taxon>Chelicerata</taxon>
        <taxon>Arachnida</taxon>
        <taxon>Acari</taxon>
        <taxon>Parasitiformes</taxon>
        <taxon>Ixodida</taxon>
        <taxon>Ixodoidea</taxon>
        <taxon>Ixodidae</taxon>
        <taxon>Ixodinae</taxon>
        <taxon>Ixodes</taxon>
    </lineage>
</organism>
<protein>
    <submittedName>
        <fullName evidence="2">Putative secreted protein</fullName>
    </submittedName>
</protein>
<feature type="signal peptide" evidence="1">
    <location>
        <begin position="1"/>
        <end position="17"/>
    </location>
</feature>
<dbReference type="EMBL" id="GIFC01003591">
    <property type="protein sequence ID" value="MXU85674.1"/>
    <property type="molecule type" value="Transcribed_RNA"/>
</dbReference>
<keyword evidence="1" id="KW-0732">Signal</keyword>
<sequence>MSLALLVCLLCLPPCLRQLPLQLRLRLADLGLELEQLLHLQPRALIVAQLGLQLLPLVHHRVQLLLQVLHLGPEGRLRLPAWLQQPG</sequence>